<dbReference type="SUPFAM" id="SSF46785">
    <property type="entry name" value="Winged helix' DNA-binding domain"/>
    <property type="match status" value="1"/>
</dbReference>
<accession>A0AA41ZF42</accession>
<name>A0AA41ZF42_9SPHN</name>
<evidence type="ECO:0000313" key="5">
    <source>
        <dbReference type="Proteomes" id="UP001165565"/>
    </source>
</evidence>
<proteinExistence type="predicted"/>
<dbReference type="PANTHER" id="PTHR13947">
    <property type="entry name" value="GNAT FAMILY N-ACETYLTRANSFERASE"/>
    <property type="match status" value="1"/>
</dbReference>
<dbReference type="InterPro" id="IPR036390">
    <property type="entry name" value="WH_DNA-bd_sf"/>
</dbReference>
<gene>
    <name evidence="4" type="ORF">NEE01_13195</name>
</gene>
<dbReference type="CDD" id="cd00090">
    <property type="entry name" value="HTH_ARSR"/>
    <property type="match status" value="1"/>
</dbReference>
<dbReference type="InterPro" id="IPR036388">
    <property type="entry name" value="WH-like_DNA-bd_sf"/>
</dbReference>
<keyword evidence="5" id="KW-1185">Reference proteome</keyword>
<dbReference type="RefSeq" id="WP_265269257.1">
    <property type="nucleotide sequence ID" value="NZ_JANFAU010000002.1"/>
</dbReference>
<evidence type="ECO:0000259" key="3">
    <source>
        <dbReference type="PROSITE" id="PS51186"/>
    </source>
</evidence>
<dbReference type="PANTHER" id="PTHR13947:SF37">
    <property type="entry name" value="LD18367P"/>
    <property type="match status" value="1"/>
</dbReference>
<dbReference type="Pfam" id="PF00583">
    <property type="entry name" value="Acetyltransf_1"/>
    <property type="match status" value="1"/>
</dbReference>
<dbReference type="Pfam" id="PF12802">
    <property type="entry name" value="MarR_2"/>
    <property type="match status" value="1"/>
</dbReference>
<dbReference type="InterPro" id="IPR016181">
    <property type="entry name" value="Acyl_CoA_acyltransferase"/>
</dbReference>
<dbReference type="SUPFAM" id="SSF55729">
    <property type="entry name" value="Acyl-CoA N-acyltransferases (Nat)"/>
    <property type="match status" value="1"/>
</dbReference>
<dbReference type="PROSITE" id="PS51186">
    <property type="entry name" value="GNAT"/>
    <property type="match status" value="1"/>
</dbReference>
<feature type="domain" description="N-acetyltransferase" evidence="3">
    <location>
        <begin position="151"/>
        <end position="308"/>
    </location>
</feature>
<dbReference type="Proteomes" id="UP001165565">
    <property type="component" value="Unassembled WGS sequence"/>
</dbReference>
<dbReference type="AlphaFoldDB" id="A0AA41ZF42"/>
<dbReference type="Gene3D" id="3.40.630.30">
    <property type="match status" value="1"/>
</dbReference>
<protein>
    <submittedName>
        <fullName evidence="4">Helix-turn-helix domain-containing GNAT family N-acetyltransferase</fullName>
    </submittedName>
</protein>
<dbReference type="InterPro" id="IPR011991">
    <property type="entry name" value="ArsR-like_HTH"/>
</dbReference>
<dbReference type="InterPro" id="IPR000835">
    <property type="entry name" value="HTH_MarR-typ"/>
</dbReference>
<evidence type="ECO:0000259" key="2">
    <source>
        <dbReference type="PROSITE" id="PS50995"/>
    </source>
</evidence>
<sequence>MLDRPQGDVALLRAFNRLYTNQLGLLDAHLDGSRFTLSEARILYELAHREDPTAADIARTLNMDRAQISRTLKRFADRGLLETRDDPGHGRQQLLSLTPTGRAAFADLDVRAQEAIGALLDRVSARQRQRLIGAASVMMQAFDGGDEPASVTLRGLRPGDLGLVAARQMMLYAEEYGWDQGYEALVSRILADFHDQFDPARDAAWIADIDGEMAGSIFLVHGDDPAVAKLRLLYVESFARGAGVGRLLVETCIAHARRLGYRRLTLWTNSVLAAARHIYERAGFVLVDEAPHHSFGHDLIGQNWSLDL</sequence>
<dbReference type="SMART" id="SM00347">
    <property type="entry name" value="HTH_MARR"/>
    <property type="match status" value="1"/>
</dbReference>
<dbReference type="InterPro" id="IPR000182">
    <property type="entry name" value="GNAT_dom"/>
</dbReference>
<evidence type="ECO:0000256" key="1">
    <source>
        <dbReference type="ARBA" id="ARBA00022679"/>
    </source>
</evidence>
<dbReference type="InterPro" id="IPR050769">
    <property type="entry name" value="NAT_camello-type"/>
</dbReference>
<evidence type="ECO:0000313" key="4">
    <source>
        <dbReference type="EMBL" id="MCW6535734.1"/>
    </source>
</evidence>
<feature type="domain" description="HTH marR-type" evidence="2">
    <location>
        <begin position="1"/>
        <end position="140"/>
    </location>
</feature>
<keyword evidence="1" id="KW-0808">Transferase</keyword>
<organism evidence="4 5">
    <name type="scientific">Sphingomonas lycopersici</name>
    <dbReference type="NCBI Taxonomy" id="2951807"/>
    <lineage>
        <taxon>Bacteria</taxon>
        <taxon>Pseudomonadati</taxon>
        <taxon>Pseudomonadota</taxon>
        <taxon>Alphaproteobacteria</taxon>
        <taxon>Sphingomonadales</taxon>
        <taxon>Sphingomonadaceae</taxon>
        <taxon>Sphingomonas</taxon>
    </lineage>
</organism>
<dbReference type="GO" id="GO:0008080">
    <property type="term" value="F:N-acetyltransferase activity"/>
    <property type="evidence" value="ECO:0007669"/>
    <property type="project" value="InterPro"/>
</dbReference>
<comment type="caution">
    <text evidence="4">The sequence shown here is derived from an EMBL/GenBank/DDBJ whole genome shotgun (WGS) entry which is preliminary data.</text>
</comment>
<dbReference type="Gene3D" id="1.10.10.10">
    <property type="entry name" value="Winged helix-like DNA-binding domain superfamily/Winged helix DNA-binding domain"/>
    <property type="match status" value="1"/>
</dbReference>
<dbReference type="GO" id="GO:0003700">
    <property type="term" value="F:DNA-binding transcription factor activity"/>
    <property type="evidence" value="ECO:0007669"/>
    <property type="project" value="InterPro"/>
</dbReference>
<dbReference type="CDD" id="cd04301">
    <property type="entry name" value="NAT_SF"/>
    <property type="match status" value="1"/>
</dbReference>
<dbReference type="EMBL" id="JANFAV010000008">
    <property type="protein sequence ID" value="MCW6535734.1"/>
    <property type="molecule type" value="Genomic_DNA"/>
</dbReference>
<reference evidence="4" key="1">
    <citation type="submission" date="2022-06" db="EMBL/GenBank/DDBJ databases">
        <title>Sphingomonas sp. nov. isolated from rhizosphere soil of tomato.</title>
        <authorList>
            <person name="Dong H."/>
            <person name="Gao R."/>
        </authorList>
    </citation>
    <scope>NUCLEOTIDE SEQUENCE</scope>
    <source>
        <strain evidence="4">MMSM24</strain>
    </source>
</reference>
<dbReference type="PROSITE" id="PS50995">
    <property type="entry name" value="HTH_MARR_2"/>
    <property type="match status" value="1"/>
</dbReference>